<dbReference type="PRINTS" id="PR00010">
    <property type="entry name" value="EGFBLOOD"/>
</dbReference>
<feature type="domain" description="EGF-like" evidence="25">
    <location>
        <begin position="224"/>
        <end position="260"/>
    </location>
</feature>
<feature type="disulfide bond" evidence="21">
    <location>
        <begin position="1240"/>
        <end position="1249"/>
    </location>
</feature>
<evidence type="ECO:0000256" key="9">
    <source>
        <dbReference type="ARBA" id="ARBA00022729"/>
    </source>
</evidence>
<dbReference type="GO" id="GO:0001750">
    <property type="term" value="C:photoreceptor outer segment"/>
    <property type="evidence" value="ECO:0007669"/>
    <property type="project" value="UniProtKB-SubCell"/>
</dbReference>
<evidence type="ECO:0000256" key="11">
    <source>
        <dbReference type="ARBA" id="ARBA00022837"/>
    </source>
</evidence>
<dbReference type="SUPFAM" id="SSF57196">
    <property type="entry name" value="EGF/Laminin"/>
    <property type="match status" value="12"/>
</dbReference>
<keyword evidence="12 22" id="KW-1133">Transmembrane helix</keyword>
<dbReference type="CDD" id="cd00054">
    <property type="entry name" value="EGF_CA"/>
    <property type="match status" value="15"/>
</dbReference>
<dbReference type="GO" id="GO:0071482">
    <property type="term" value="P:cellular response to light stimulus"/>
    <property type="evidence" value="ECO:0007669"/>
    <property type="project" value="Ensembl"/>
</dbReference>
<protein>
    <recommendedName>
        <fullName evidence="20">Protein crumbs homolog 1</fullName>
    </recommendedName>
</protein>
<feature type="domain" description="EGF-like" evidence="25">
    <location>
        <begin position="441"/>
        <end position="481"/>
    </location>
</feature>
<comment type="subcellular location">
    <subcellularLocation>
        <location evidence="1">Apical cell membrane</location>
        <topology evidence="1">Single-pass type I membrane protein</topology>
    </subcellularLocation>
    <subcellularLocation>
        <location evidence="3">Cell projection</location>
        <location evidence="3">Cilium</location>
        <location evidence="3">Photoreceptor outer segment</location>
    </subcellularLocation>
    <subcellularLocation>
        <location evidence="2">Photoreceptor inner segment</location>
    </subcellularLocation>
    <subcellularLocation>
        <location evidence="4">Secreted</location>
    </subcellularLocation>
</comment>
<keyword evidence="9 23" id="KW-0732">Signal</keyword>
<dbReference type="FunFam" id="2.10.25.10:FF:000274">
    <property type="entry name" value="Crumbs cell polarity complex component 1"/>
    <property type="match status" value="1"/>
</dbReference>
<feature type="domain" description="EGF-like" evidence="25">
    <location>
        <begin position="1214"/>
        <end position="1250"/>
    </location>
</feature>
<dbReference type="CDD" id="cd00110">
    <property type="entry name" value="LamG"/>
    <property type="match status" value="3"/>
</dbReference>
<feature type="disulfide bond" evidence="21">
    <location>
        <begin position="698"/>
        <end position="707"/>
    </location>
</feature>
<dbReference type="FunFam" id="2.10.25.10:FF:000208">
    <property type="entry name" value="Crumbs 2, cell polarity complex component"/>
    <property type="match status" value="1"/>
</dbReference>
<feature type="transmembrane region" description="Helical" evidence="22">
    <location>
        <begin position="1344"/>
        <end position="1369"/>
    </location>
</feature>
<dbReference type="FunFam" id="2.60.120.200:FF:000090">
    <property type="entry name" value="Crumbs cell polarity complex component 1"/>
    <property type="match status" value="1"/>
</dbReference>
<dbReference type="FunFam" id="2.10.25.10:FF:000143">
    <property type="entry name" value="Protein crumbs 1"/>
    <property type="match status" value="1"/>
</dbReference>
<dbReference type="GO" id="GO:0016324">
    <property type="term" value="C:apical plasma membrane"/>
    <property type="evidence" value="ECO:0007669"/>
    <property type="project" value="UniProtKB-SubCell"/>
</dbReference>
<keyword evidence="27" id="KW-1185">Reference proteome</keyword>
<evidence type="ECO:0000256" key="16">
    <source>
        <dbReference type="ARBA" id="ARBA00023273"/>
    </source>
</evidence>
<dbReference type="GO" id="GO:0035845">
    <property type="term" value="P:photoreceptor cell outer segment organization"/>
    <property type="evidence" value="ECO:0007669"/>
    <property type="project" value="Ensembl"/>
</dbReference>
<dbReference type="InterPro" id="IPR013320">
    <property type="entry name" value="ConA-like_dom_sf"/>
</dbReference>
<feature type="domain" description="EGF-like" evidence="25">
    <location>
        <begin position="1139"/>
        <end position="1175"/>
    </location>
</feature>
<dbReference type="FunFam" id="2.60.120.200:FF:000055">
    <property type="entry name" value="Crumbs cell polarity complex component 1"/>
    <property type="match status" value="1"/>
</dbReference>
<feature type="disulfide bond" evidence="21">
    <location>
        <begin position="471"/>
        <end position="480"/>
    </location>
</feature>
<proteinExistence type="inferred from homology"/>
<dbReference type="InterPro" id="IPR000742">
    <property type="entry name" value="EGF"/>
</dbReference>
<feature type="signal peptide" evidence="23">
    <location>
        <begin position="1"/>
        <end position="25"/>
    </location>
</feature>
<dbReference type="PRINTS" id="PR01983">
    <property type="entry name" value="NOTCH"/>
</dbReference>
<dbReference type="GO" id="GO:0007219">
    <property type="term" value="P:Notch signaling pathway"/>
    <property type="evidence" value="ECO:0007669"/>
    <property type="project" value="TreeGrafter"/>
</dbReference>
<dbReference type="SMART" id="SM00181">
    <property type="entry name" value="EGF"/>
    <property type="match status" value="18"/>
</dbReference>
<comment type="subunit">
    <text evidence="19">Component of a complex composed of PALS1, CRB1 and EPB41L5. Within the complex, interacts (via intracellular domain) with PALS1 and EPB41L5 (via FERM domain). Forms a complex with MPP4 and PALS1. Interacts with MPDZ/MUPP1 and MPP4.</text>
</comment>
<gene>
    <name evidence="26" type="primary">CRB1</name>
</gene>
<keyword evidence="13 22" id="KW-0472">Membrane</keyword>
<dbReference type="GO" id="GO:0005112">
    <property type="term" value="F:Notch binding"/>
    <property type="evidence" value="ECO:0007669"/>
    <property type="project" value="TreeGrafter"/>
</dbReference>
<dbReference type="Pfam" id="PF00008">
    <property type="entry name" value="EGF"/>
    <property type="match status" value="12"/>
</dbReference>
<evidence type="ECO:0000256" key="8">
    <source>
        <dbReference type="ARBA" id="ARBA00022692"/>
    </source>
</evidence>
<dbReference type="FunFam" id="2.10.25.10:FF:000252">
    <property type="entry name" value="Crumbs homolog 1 (Drosophila)"/>
    <property type="match status" value="1"/>
</dbReference>
<dbReference type="GO" id="GO:0060060">
    <property type="term" value="P:post-embryonic retina morphogenesis in camera-type eye"/>
    <property type="evidence" value="ECO:0007669"/>
    <property type="project" value="Ensembl"/>
</dbReference>
<feature type="disulfide bond" evidence="21">
    <location>
        <begin position="174"/>
        <end position="183"/>
    </location>
</feature>
<feature type="domain" description="EGF-like" evidence="25">
    <location>
        <begin position="110"/>
        <end position="146"/>
    </location>
</feature>
<name>A0A4X2K9F5_VOMUR</name>
<comment type="similarity">
    <text evidence="18">Belongs to the Crumbs protein family.</text>
</comment>
<accession>A0A4X2K9F5</accession>
<keyword evidence="15" id="KW-0325">Glycoprotein</keyword>
<evidence type="ECO:0000256" key="20">
    <source>
        <dbReference type="ARBA" id="ARBA00072403"/>
    </source>
</evidence>
<evidence type="ECO:0000256" key="5">
    <source>
        <dbReference type="ARBA" id="ARBA00022475"/>
    </source>
</evidence>
<dbReference type="GO" id="GO:0001917">
    <property type="term" value="C:photoreceptor inner segment"/>
    <property type="evidence" value="ECO:0007669"/>
    <property type="project" value="UniProtKB-SubCell"/>
</dbReference>
<feature type="disulfide bond" evidence="21">
    <location>
        <begin position="1285"/>
        <end position="1294"/>
    </location>
</feature>
<feature type="domain" description="EGF-like" evidence="25">
    <location>
        <begin position="887"/>
        <end position="923"/>
    </location>
</feature>
<evidence type="ECO:0000256" key="10">
    <source>
        <dbReference type="ARBA" id="ARBA00022737"/>
    </source>
</evidence>
<evidence type="ECO:0000256" key="19">
    <source>
        <dbReference type="ARBA" id="ARBA00061979"/>
    </source>
</evidence>
<evidence type="ECO:0000313" key="27">
    <source>
        <dbReference type="Proteomes" id="UP000314987"/>
    </source>
</evidence>
<feature type="disulfide bond" evidence="21">
    <location>
        <begin position="136"/>
        <end position="145"/>
    </location>
</feature>
<dbReference type="PANTHER" id="PTHR12916">
    <property type="entry name" value="CYTOCHROME C OXIDASE POLYPEPTIDE VIC-2"/>
    <property type="match status" value="1"/>
</dbReference>
<keyword evidence="16" id="KW-0966">Cell projection</keyword>
<evidence type="ECO:0000256" key="4">
    <source>
        <dbReference type="ARBA" id="ARBA00004613"/>
    </source>
</evidence>
<feature type="domain" description="EGF-like" evidence="25">
    <location>
        <begin position="186"/>
        <end position="222"/>
    </location>
</feature>
<dbReference type="PANTHER" id="PTHR12916:SF4">
    <property type="entry name" value="UNINFLATABLE, ISOFORM C"/>
    <property type="match status" value="1"/>
</dbReference>
<feature type="domain" description="EGF-like" evidence="25">
    <location>
        <begin position="1255"/>
        <end position="1295"/>
    </location>
</feature>
<dbReference type="SUPFAM" id="SSF57184">
    <property type="entry name" value="Growth factor receptor domain"/>
    <property type="match status" value="1"/>
</dbReference>
<dbReference type="PROSITE" id="PS00010">
    <property type="entry name" value="ASX_HYDROXYL"/>
    <property type="match status" value="10"/>
</dbReference>
<evidence type="ECO:0000256" key="23">
    <source>
        <dbReference type="SAM" id="SignalP"/>
    </source>
</evidence>
<keyword evidence="7 21" id="KW-0245">EGF-like domain</keyword>
<dbReference type="FunFam" id="2.10.25.10:FF:000517">
    <property type="entry name" value="Crumbs 1, cell polarity complex component"/>
    <property type="match status" value="1"/>
</dbReference>
<dbReference type="Pfam" id="PF12661">
    <property type="entry name" value="hEGF"/>
    <property type="match status" value="2"/>
</dbReference>
<feature type="disulfide bond" evidence="21">
    <location>
        <begin position="1181"/>
        <end position="1191"/>
    </location>
</feature>
<dbReference type="GeneTree" id="ENSGT00940000155152"/>
<evidence type="ECO:0000256" key="17">
    <source>
        <dbReference type="ARBA" id="ARBA00058295"/>
    </source>
</evidence>
<dbReference type="InterPro" id="IPR018097">
    <property type="entry name" value="EGF_Ca-bd_CS"/>
</dbReference>
<sequence length="1406" mass="155329">MALSRINSLLIIYLNLLLLLHVKKSFCIGNDTVCLSNPCPNNSTCDNISKDNTCHCSNTTENVGESCDIKLVSCSSKPCKRNGFCFDLDEEPGFFCRCPPGYGGKTCEITLTSCVSGFCRHGGICHHGTSGPFCDCADGFIGKHCETDFNECGSNPCRNGAVCQDGINGYSCYCVPGFQGRYCEREVDECASEPCQNGAKCRNKVGGYICDCLPEFFGANCEMEIDDCLSQPCLNGGTCQDSVGRYFCGCAFGFRGEHCEINIDECYSRPCLNKGRCIDGIYSYHCNCDGTGFTGKQCEISMSVCSSQPCHNNGTCEVFDDRYICHCWPGFTGSRCEIDINECSSNPCPSTGECVELSWASQYGRISELPSEFSYLHATGYVCHCQPGYTGIRCEDDIDECSSSPCKNGATCENFPGNYTCHCPPQDFQGIVYGGVDCREIFLGCTRNKCQNNAICIPYIQNGQHEYNCLCPPGYSGLLCDVITTLSFEGNSFLWITSAPGPIKDSLFNIALSFQTVQSSALLLLRGDKDSYVKLELWNGYVHLSVQVNNQSKVLLHISHNTSDGEWHSVEVTLAEAVTLTLRDNSCVEKCVNKAPSPIDSDQVMIAFQNTFLGGLPVGKTNDGAALLNIYNMHSAPSFVGCLQDIEIDSNLITPENISAGSSFNVKAGCNKKYWCENHPCQNRGRCVNLWLSYECDCYRPYEGVNCLREYTAGRFGQDDSTGYAVFRLDHNQEEIVTLSMFVRTRKSSGFLLALKNGTFHYVNVWLEHGRIAVLTPSSPKLLGRSLVNDGNIHLISLKIAPNKIELYQSSQNLGYLSTSTRKIRSGDILYVGGLPDKKETEFWGGYFKGCIQDIRLNSHKLELFPSTKGNSTLNQTLVNVTPGCTGDNLCKYNPCHNGGVCYSIWDDFTCSCPPNTAGKACEEVKWCELSPCPPEFQCQLVLRGFDCIANAVFHGRESTIFFRSNGKITRELTNITFGFRTRDSDIILLYAEKEPEFITISIQNSRLLFQLQSGNSFYMLSLRSMQPVSDGMWHQVFLSMMEPSAQSSRWRMEVDDQTTIVTSTVATGNLNFLKEETNIYLGDKPFDNLDGLQGCMSSVEISGIYLSYFENAYGHTKKPQEEQFLKISTNPVVTGCSQVDACNSNPCLHGGDCEDFYNSYGCVCPMGWTGAHCEINIDECFSKPCINGNCSDRIAGYVCRCNRGYTGVNCETNIDDCENHQCANGATCVDGINGYSCLCSGNYTGKLCRQARLPMTVCGNERRNLTCYNHSNCTELQGDLKCVCRPGFTGEWCEKDINECESTPCLNGGMCQNLLNTFHCNCDGNFAGDRCELDLTDNLISDIFTAIGSITLAVLLILFLAVFASFIASNKRANQGTYSPSRQEKEGSRVEMWNMVQPPPMERLI</sequence>
<dbReference type="InterPro" id="IPR000152">
    <property type="entry name" value="EGF-type_Asp/Asn_hydroxyl_site"/>
</dbReference>
<dbReference type="InterPro" id="IPR013032">
    <property type="entry name" value="EGF-like_CS"/>
</dbReference>
<dbReference type="InterPro" id="IPR001791">
    <property type="entry name" value="Laminin_G"/>
</dbReference>
<dbReference type="PROSITE" id="PS01187">
    <property type="entry name" value="EGF_CA"/>
    <property type="match status" value="5"/>
</dbReference>
<dbReference type="GO" id="GO:0051240">
    <property type="term" value="P:positive regulation of multicellular organismal process"/>
    <property type="evidence" value="ECO:0007669"/>
    <property type="project" value="UniProtKB-ARBA"/>
</dbReference>
<evidence type="ECO:0000256" key="3">
    <source>
        <dbReference type="ARBA" id="ARBA00004504"/>
    </source>
</evidence>
<dbReference type="GO" id="GO:0061159">
    <property type="term" value="P:establishment of bipolar cell polarity involved in cell morphogenesis"/>
    <property type="evidence" value="ECO:0007669"/>
    <property type="project" value="Ensembl"/>
</dbReference>
<feature type="domain" description="EGF-like" evidence="25">
    <location>
        <begin position="262"/>
        <end position="299"/>
    </location>
</feature>
<dbReference type="GO" id="GO:0097386">
    <property type="term" value="C:glial cell projection"/>
    <property type="evidence" value="ECO:0007669"/>
    <property type="project" value="Ensembl"/>
</dbReference>
<keyword evidence="8 22" id="KW-0812">Transmembrane</keyword>
<dbReference type="FunFam" id="2.10.25.10:FF:000004">
    <property type="entry name" value="Neurogenic locus notch 1"/>
    <property type="match status" value="2"/>
</dbReference>
<evidence type="ECO:0000256" key="13">
    <source>
        <dbReference type="ARBA" id="ARBA00023136"/>
    </source>
</evidence>
<feature type="domain" description="EGF-like" evidence="25">
    <location>
        <begin position="397"/>
        <end position="439"/>
    </location>
</feature>
<dbReference type="Pfam" id="PF02210">
    <property type="entry name" value="Laminin_G_2"/>
    <property type="match status" value="3"/>
</dbReference>
<feature type="domain" description="EGF-like" evidence="25">
    <location>
        <begin position="70"/>
        <end position="108"/>
    </location>
</feature>
<feature type="domain" description="EGF-like" evidence="25">
    <location>
        <begin position="339"/>
        <end position="395"/>
    </location>
</feature>
<feature type="chain" id="PRO_5021210492" description="Protein crumbs homolog 1" evidence="23">
    <location>
        <begin position="26"/>
        <end position="1406"/>
    </location>
</feature>
<evidence type="ECO:0000259" key="24">
    <source>
        <dbReference type="PROSITE" id="PS50025"/>
    </source>
</evidence>
<feature type="disulfide bond" evidence="21">
    <location>
        <begin position="385"/>
        <end position="394"/>
    </location>
</feature>
<reference evidence="27" key="1">
    <citation type="submission" date="2018-12" db="EMBL/GenBank/DDBJ databases">
        <authorList>
            <person name="Yazar S."/>
        </authorList>
    </citation>
    <scope>NUCLEOTIDE SEQUENCE [LARGE SCALE GENOMIC DNA]</scope>
</reference>
<feature type="disulfide bond" evidence="21">
    <location>
        <begin position="212"/>
        <end position="221"/>
    </location>
</feature>
<evidence type="ECO:0000256" key="14">
    <source>
        <dbReference type="ARBA" id="ARBA00023157"/>
    </source>
</evidence>
<reference evidence="26" key="2">
    <citation type="submission" date="2025-08" db="UniProtKB">
        <authorList>
            <consortium name="Ensembl"/>
        </authorList>
    </citation>
    <scope>IDENTIFICATION</scope>
</reference>
<feature type="domain" description="EGF-like" evidence="25">
    <location>
        <begin position="672"/>
        <end position="708"/>
    </location>
</feature>
<organism evidence="26 27">
    <name type="scientific">Vombatus ursinus</name>
    <name type="common">Common wombat</name>
    <dbReference type="NCBI Taxonomy" id="29139"/>
    <lineage>
        <taxon>Eukaryota</taxon>
        <taxon>Metazoa</taxon>
        <taxon>Chordata</taxon>
        <taxon>Craniata</taxon>
        <taxon>Vertebrata</taxon>
        <taxon>Euteleostomi</taxon>
        <taxon>Mammalia</taxon>
        <taxon>Metatheria</taxon>
        <taxon>Diprotodontia</taxon>
        <taxon>Vombatidae</taxon>
        <taxon>Vombatus</taxon>
    </lineage>
</organism>
<feature type="domain" description="EGF-like" evidence="25">
    <location>
        <begin position="30"/>
        <end position="68"/>
    </location>
</feature>
<dbReference type="OMA" id="RDMFIML"/>
<dbReference type="FunFam" id="2.10.25.10:FF:000123">
    <property type="entry name" value="Crumbs homolog 1 (Drosophila)"/>
    <property type="match status" value="1"/>
</dbReference>
<dbReference type="GO" id="GO:0007009">
    <property type="term" value="P:plasma membrane organization"/>
    <property type="evidence" value="ECO:0007669"/>
    <property type="project" value="Ensembl"/>
</dbReference>
<comment type="caution">
    <text evidence="21">Lacks conserved residue(s) required for the propagation of feature annotation.</text>
</comment>
<feature type="domain" description="Laminin G" evidence="24">
    <location>
        <begin position="714"/>
        <end position="885"/>
    </location>
</feature>
<evidence type="ECO:0000313" key="26">
    <source>
        <dbReference type="Ensembl" id="ENSVURP00010006716.1"/>
    </source>
</evidence>
<feature type="disulfide bond" evidence="21">
    <location>
        <begin position="1323"/>
        <end position="1332"/>
    </location>
</feature>
<evidence type="ECO:0000256" key="6">
    <source>
        <dbReference type="ARBA" id="ARBA00022525"/>
    </source>
</evidence>
<feature type="disulfide bond" evidence="21">
    <location>
        <begin position="327"/>
        <end position="336"/>
    </location>
</feature>
<dbReference type="GO" id="GO:0001974">
    <property type="term" value="P:blood vessel remodeling"/>
    <property type="evidence" value="ECO:0007669"/>
    <property type="project" value="Ensembl"/>
</dbReference>
<dbReference type="GO" id="GO:0045494">
    <property type="term" value="P:photoreceptor cell maintenance"/>
    <property type="evidence" value="ECO:0007669"/>
    <property type="project" value="Ensembl"/>
</dbReference>
<dbReference type="GO" id="GO:0010001">
    <property type="term" value="P:glial cell differentiation"/>
    <property type="evidence" value="ECO:0007669"/>
    <property type="project" value="Ensembl"/>
</dbReference>
<evidence type="ECO:0000256" key="22">
    <source>
        <dbReference type="SAM" id="Phobius"/>
    </source>
</evidence>
<keyword evidence="5" id="KW-1003">Cell membrane</keyword>
<evidence type="ECO:0000259" key="25">
    <source>
        <dbReference type="PROSITE" id="PS50026"/>
    </source>
</evidence>
<dbReference type="GO" id="GO:0005509">
    <property type="term" value="F:calcium ion binding"/>
    <property type="evidence" value="ECO:0007669"/>
    <property type="project" value="InterPro"/>
</dbReference>
<dbReference type="InterPro" id="IPR001881">
    <property type="entry name" value="EGF-like_Ca-bd_dom"/>
</dbReference>
<keyword evidence="14 21" id="KW-1015">Disulfide bond</keyword>
<dbReference type="FunFam" id="2.10.25.10:FF:000413">
    <property type="entry name" value="Crumbs cell polarity complex component 1"/>
    <property type="match status" value="1"/>
</dbReference>
<feature type="domain" description="EGF-like" evidence="25">
    <location>
        <begin position="1177"/>
        <end position="1212"/>
    </location>
</feature>
<keyword evidence="6" id="KW-0964">Secreted</keyword>
<dbReference type="FunFam" id="2.10.25.10:FF:000039">
    <property type="entry name" value="Crumbs cell polarity complex component 1"/>
    <property type="match status" value="2"/>
</dbReference>
<dbReference type="FunFam" id="2.60.120.200:FF:000081">
    <property type="entry name" value="Crumbs 1, cell polarity complex component"/>
    <property type="match status" value="1"/>
</dbReference>
<reference evidence="26" key="3">
    <citation type="submission" date="2025-09" db="UniProtKB">
        <authorList>
            <consortium name="Ensembl"/>
        </authorList>
    </citation>
    <scope>IDENTIFICATION</scope>
</reference>
<feature type="domain" description="Laminin G" evidence="24">
    <location>
        <begin position="485"/>
        <end position="670"/>
    </location>
</feature>
<dbReference type="GO" id="GO:0062139">
    <property type="term" value="P:camera-type eye photoreceptor cell development"/>
    <property type="evidence" value="ECO:0007669"/>
    <property type="project" value="Ensembl"/>
</dbReference>
<evidence type="ECO:0000256" key="15">
    <source>
        <dbReference type="ARBA" id="ARBA00023180"/>
    </source>
</evidence>
<feature type="disulfide bond" evidence="21">
    <location>
        <begin position="1202"/>
        <end position="1211"/>
    </location>
</feature>
<comment type="function">
    <text evidence="17">Plays a role in photoreceptor morphogenesis in the retina. May maintain cell polarization and adhesion.</text>
</comment>
<dbReference type="GO" id="GO:0050908">
    <property type="term" value="P:detection of light stimulus involved in visual perception"/>
    <property type="evidence" value="ECO:0007669"/>
    <property type="project" value="Ensembl"/>
</dbReference>
<feature type="disulfide bond" evidence="21">
    <location>
        <begin position="1165"/>
        <end position="1174"/>
    </location>
</feature>
<feature type="disulfide bond" evidence="21">
    <location>
        <begin position="250"/>
        <end position="259"/>
    </location>
</feature>
<feature type="disulfide bond" evidence="21">
    <location>
        <begin position="913"/>
        <end position="922"/>
    </location>
</feature>
<dbReference type="PROSITE" id="PS50025">
    <property type="entry name" value="LAM_G_DOMAIN"/>
    <property type="match status" value="3"/>
</dbReference>
<dbReference type="SMART" id="SM00282">
    <property type="entry name" value="LamG"/>
    <property type="match status" value="3"/>
</dbReference>
<dbReference type="PROSITE" id="PS50026">
    <property type="entry name" value="EGF_3"/>
    <property type="match status" value="18"/>
</dbReference>
<feature type="domain" description="EGF-like" evidence="25">
    <location>
        <begin position="301"/>
        <end position="337"/>
    </location>
</feature>
<feature type="disulfide bond" evidence="21">
    <location>
        <begin position="98"/>
        <end position="107"/>
    </location>
</feature>
<dbReference type="STRING" id="29139.ENSVURP00010006716"/>
<dbReference type="GO" id="GO:0051241">
    <property type="term" value="P:negative regulation of multicellular organismal process"/>
    <property type="evidence" value="ECO:0007669"/>
    <property type="project" value="UniProtKB-ARBA"/>
</dbReference>
<evidence type="ECO:0000256" key="18">
    <source>
        <dbReference type="ARBA" id="ARBA00060989"/>
    </source>
</evidence>
<feature type="domain" description="EGF-like" evidence="25">
    <location>
        <begin position="148"/>
        <end position="184"/>
    </location>
</feature>
<dbReference type="FunFam" id="2.10.25.10:FF:000122">
    <property type="entry name" value="Protein crumbs homolog 2"/>
    <property type="match status" value="2"/>
</dbReference>
<feature type="domain" description="Laminin G" evidence="24">
    <location>
        <begin position="950"/>
        <end position="1137"/>
    </location>
</feature>
<keyword evidence="10" id="KW-0677">Repeat</keyword>
<dbReference type="SMART" id="SM00179">
    <property type="entry name" value="EGF_CA"/>
    <property type="match status" value="16"/>
</dbReference>
<evidence type="ECO:0000256" key="2">
    <source>
        <dbReference type="ARBA" id="ARBA00004437"/>
    </source>
</evidence>
<dbReference type="FunFam" id="2.10.25.10:FF:000348">
    <property type="entry name" value="Crumbs 1, cell polarity complex component"/>
    <property type="match status" value="1"/>
</dbReference>
<dbReference type="GO" id="GO:0005902">
    <property type="term" value="C:microvillus"/>
    <property type="evidence" value="ECO:0007669"/>
    <property type="project" value="Ensembl"/>
</dbReference>
<dbReference type="Gene3D" id="2.10.25.10">
    <property type="entry name" value="Laminin"/>
    <property type="match status" value="17"/>
</dbReference>
<dbReference type="PROSITE" id="PS00022">
    <property type="entry name" value="EGF_1"/>
    <property type="match status" value="15"/>
</dbReference>
<dbReference type="GO" id="GO:0035003">
    <property type="term" value="C:subapical complex"/>
    <property type="evidence" value="ECO:0007669"/>
    <property type="project" value="Ensembl"/>
</dbReference>
<evidence type="ECO:0000256" key="7">
    <source>
        <dbReference type="ARBA" id="ARBA00022536"/>
    </source>
</evidence>
<dbReference type="GO" id="GO:0010842">
    <property type="term" value="P:retina layer formation"/>
    <property type="evidence" value="ECO:0007669"/>
    <property type="project" value="Ensembl"/>
</dbReference>
<dbReference type="PROSITE" id="PS01186">
    <property type="entry name" value="EGF_2"/>
    <property type="match status" value="11"/>
</dbReference>
<feature type="domain" description="EGF-like" evidence="25">
    <location>
        <begin position="1297"/>
        <end position="1333"/>
    </location>
</feature>
<evidence type="ECO:0000256" key="1">
    <source>
        <dbReference type="ARBA" id="ARBA00004247"/>
    </source>
</evidence>
<evidence type="ECO:0000256" key="21">
    <source>
        <dbReference type="PROSITE-ProRule" id="PRU00076"/>
    </source>
</evidence>
<dbReference type="GO" id="GO:0005576">
    <property type="term" value="C:extracellular region"/>
    <property type="evidence" value="ECO:0007669"/>
    <property type="project" value="UniProtKB-SubCell"/>
</dbReference>
<dbReference type="Proteomes" id="UP000314987">
    <property type="component" value="Unassembled WGS sequence"/>
</dbReference>
<dbReference type="GO" id="GO:0010467">
    <property type="term" value="P:gene expression"/>
    <property type="evidence" value="ECO:0007669"/>
    <property type="project" value="Ensembl"/>
</dbReference>
<dbReference type="GO" id="GO:0008104">
    <property type="term" value="P:intracellular protein localization"/>
    <property type="evidence" value="ECO:0007669"/>
    <property type="project" value="Ensembl"/>
</dbReference>
<dbReference type="FunFam" id="2.10.25.10:FF:000100">
    <property type="entry name" value="neurogenic locus notch homolog protein 3"/>
    <property type="match status" value="1"/>
</dbReference>
<dbReference type="Ensembl" id="ENSVURT00010007580.1">
    <property type="protein sequence ID" value="ENSVURP00010006716.1"/>
    <property type="gene ID" value="ENSVURG00010004949.1"/>
</dbReference>
<evidence type="ECO:0000256" key="12">
    <source>
        <dbReference type="ARBA" id="ARBA00022989"/>
    </source>
</evidence>
<feature type="disulfide bond" evidence="21">
    <location>
        <begin position="79"/>
        <end position="96"/>
    </location>
</feature>
<dbReference type="GO" id="GO:0005912">
    <property type="term" value="C:adherens junction"/>
    <property type="evidence" value="ECO:0007669"/>
    <property type="project" value="Ensembl"/>
</dbReference>
<dbReference type="InterPro" id="IPR009030">
    <property type="entry name" value="Growth_fac_rcpt_cys_sf"/>
</dbReference>
<dbReference type="SUPFAM" id="SSF49899">
    <property type="entry name" value="Concanavalin A-like lectins/glucanases"/>
    <property type="match status" value="3"/>
</dbReference>
<keyword evidence="11" id="KW-0106">Calcium</keyword>
<dbReference type="Gene3D" id="2.60.120.200">
    <property type="match status" value="3"/>
</dbReference>